<evidence type="ECO:0000256" key="6">
    <source>
        <dbReference type="ARBA" id="ARBA00048439"/>
    </source>
</evidence>
<dbReference type="eggNOG" id="COG0438">
    <property type="taxonomic scope" value="Bacteria"/>
</dbReference>
<dbReference type="InterPro" id="IPR001296">
    <property type="entry name" value="Glyco_trans_1"/>
</dbReference>
<evidence type="ECO:0000256" key="1">
    <source>
        <dbReference type="ARBA" id="ARBA00009481"/>
    </source>
</evidence>
<evidence type="ECO:0000259" key="8">
    <source>
        <dbReference type="Pfam" id="PF12038"/>
    </source>
</evidence>
<dbReference type="RefSeq" id="WP_038261065.1">
    <property type="nucleotide sequence ID" value="NZ_FSRH01000001.1"/>
</dbReference>
<accession>A0A069RQV9</accession>
<gene>
    <name evidence="9" type="ORF">CLIT_2c01730</name>
</gene>
<dbReference type="PANTHER" id="PTHR13615:SF3">
    <property type="entry name" value="GLYCOSYLTRANSFERASE-LIKE DOMAIN-CONTAINING PROTEIN 1"/>
    <property type="match status" value="1"/>
</dbReference>
<evidence type="ECO:0000256" key="2">
    <source>
        <dbReference type="ARBA" id="ARBA00022676"/>
    </source>
</evidence>
<name>A0A069RQV9_PEPLI</name>
<dbReference type="InterPro" id="IPR051862">
    <property type="entry name" value="GT-like_domain_containing_1"/>
</dbReference>
<keyword evidence="3 9" id="KW-0808">Transferase</keyword>
<dbReference type="GO" id="GO:0016438">
    <property type="term" value="F:tRNA-queuosine(34) beta-mannosyltransferase activity"/>
    <property type="evidence" value="ECO:0007669"/>
    <property type="project" value="UniProtKB-EC"/>
</dbReference>
<dbReference type="Pfam" id="PF12038">
    <property type="entry name" value="QTMAN_N"/>
    <property type="match status" value="1"/>
</dbReference>
<evidence type="ECO:0000259" key="7">
    <source>
        <dbReference type="Pfam" id="PF00534"/>
    </source>
</evidence>
<keyword evidence="2" id="KW-0328">Glycosyltransferase</keyword>
<feature type="domain" description="Glycosyl transferase family 1" evidence="7">
    <location>
        <begin position="204"/>
        <end position="350"/>
    </location>
</feature>
<dbReference type="AlphaFoldDB" id="A0A069RQV9"/>
<organism evidence="9 10">
    <name type="scientific">Peptoclostridium litorale DSM 5388</name>
    <dbReference type="NCBI Taxonomy" id="1121324"/>
    <lineage>
        <taxon>Bacteria</taxon>
        <taxon>Bacillati</taxon>
        <taxon>Bacillota</taxon>
        <taxon>Clostridia</taxon>
        <taxon>Peptostreptococcales</taxon>
        <taxon>Peptoclostridiaceae</taxon>
        <taxon>Peptoclostridium</taxon>
    </lineage>
</organism>
<protein>
    <recommendedName>
        <fullName evidence="5">tRNA-queuosine alpha-mannosyltransferase</fullName>
        <ecNumber evidence="4">2.4.1.110</ecNumber>
    </recommendedName>
</protein>
<dbReference type="SUPFAM" id="SSF53756">
    <property type="entry name" value="UDP-Glycosyltransferase/glycogen phosphorylase"/>
    <property type="match status" value="1"/>
</dbReference>
<evidence type="ECO:0000256" key="3">
    <source>
        <dbReference type="ARBA" id="ARBA00022679"/>
    </source>
</evidence>
<comment type="caution">
    <text evidence="9">The sequence shown here is derived from an EMBL/GenBank/DDBJ whole genome shotgun (WGS) entry which is preliminary data.</text>
</comment>
<comment type="catalytic activity">
    <reaction evidence="6">
        <text>queuosine(34) in tRNA(Asp) + GDP-alpha-D-mannose = O-4''-alpha-D-mannosylqueuosine(34) in tRNA(Asp) + GDP + H(+)</text>
        <dbReference type="Rhea" id="RHEA:12885"/>
        <dbReference type="Rhea" id="RHEA-COMP:18572"/>
        <dbReference type="Rhea" id="RHEA-COMP:18581"/>
        <dbReference type="ChEBI" id="CHEBI:15378"/>
        <dbReference type="ChEBI" id="CHEBI:57527"/>
        <dbReference type="ChEBI" id="CHEBI:58189"/>
        <dbReference type="ChEBI" id="CHEBI:194431"/>
        <dbReference type="ChEBI" id="CHEBI:194442"/>
        <dbReference type="EC" id="2.4.1.110"/>
    </reaction>
    <physiologicalReaction direction="left-to-right" evidence="6">
        <dbReference type="Rhea" id="RHEA:12886"/>
    </physiologicalReaction>
</comment>
<dbReference type="STRING" id="1121324.CLIT_2c01730"/>
<evidence type="ECO:0000313" key="9">
    <source>
        <dbReference type="EMBL" id="KDR96567.1"/>
    </source>
</evidence>
<keyword evidence="10" id="KW-1185">Reference proteome</keyword>
<dbReference type="OrthoDB" id="9792163at2"/>
<feature type="domain" description="tRNA-queuosine alpha-mannosyltransferase N-terminal" evidence="8">
    <location>
        <begin position="2"/>
        <end position="175"/>
    </location>
</feature>
<evidence type="ECO:0000313" key="10">
    <source>
        <dbReference type="Proteomes" id="UP000027946"/>
    </source>
</evidence>
<dbReference type="EMBL" id="JJMM01000002">
    <property type="protein sequence ID" value="KDR96567.1"/>
    <property type="molecule type" value="Genomic_DNA"/>
</dbReference>
<dbReference type="EC" id="2.4.1.110" evidence="4"/>
<comment type="similarity">
    <text evidence="1">Belongs to the glycosyltransferase group 1 family. Glycosyltransferase 4 subfamily.</text>
</comment>
<dbReference type="Pfam" id="PF00534">
    <property type="entry name" value="Glycos_transf_1"/>
    <property type="match status" value="1"/>
</dbReference>
<proteinExistence type="inferred from homology"/>
<sequence length="385" mass="44651">MNILMLEPYYTGSHANWINGYIRYSSHNVKVIGMKGRFWKWRMHGGAIHIAEEFLKSDFKPELIVASDMMDLSTFISLCRHKLNGVKTALYFHENQLSYPWSPSDRDKNEGRDFHYGFINYSSALSADICLFNSKYHMESFLDSLEAFLQRLPDYNGISNVDSIRKKSQVLHLGLEYENFDIAAEKHAHETSVIKHKSHLEPSQKMRNEPALVLWNHRWEYDKNPYDFFNALIFLNEKGLDFNVAVLGESYKNIPDIFEKARASLGDKIVSFGKAESFSEYAQWLCKCDLLPVTSNQEFFGISVMEAVYCGCYPILPNRLTYPELIGINENPGNFYSDFDELVEKMEWAIVNIGHIRKQDMSHIAAGFSWKSMSLHYDSLFEEII</sequence>
<evidence type="ECO:0000256" key="5">
    <source>
        <dbReference type="ARBA" id="ARBA00044539"/>
    </source>
</evidence>
<dbReference type="PANTHER" id="PTHR13615">
    <property type="entry name" value="GLYCOSYLTRANSFERASE-LIKE 1"/>
    <property type="match status" value="1"/>
</dbReference>
<reference evidence="9 10" key="1">
    <citation type="submission" date="2014-03" db="EMBL/GenBank/DDBJ databases">
        <title>Genome sequence of Clostridium litorale W6, DSM 5388.</title>
        <authorList>
            <person name="Poehlein A."/>
            <person name="Jagirdar A."/>
            <person name="Khonsari B."/>
            <person name="Chibani C.M."/>
            <person name="Gutierrez Gutierrez D.A."/>
            <person name="Davydova E."/>
            <person name="Alghaithi H.S."/>
            <person name="Nair K.P."/>
            <person name="Dhamotharan K."/>
            <person name="Chandran L."/>
            <person name="G W."/>
            <person name="Daniel R."/>
        </authorList>
    </citation>
    <scope>NUCLEOTIDE SEQUENCE [LARGE SCALE GENOMIC DNA]</scope>
    <source>
        <strain evidence="9 10">W6</strain>
    </source>
</reference>
<dbReference type="Gene3D" id="3.40.50.2000">
    <property type="entry name" value="Glycogen Phosphorylase B"/>
    <property type="match status" value="1"/>
</dbReference>
<dbReference type="InterPro" id="IPR022701">
    <property type="entry name" value="QTMAN_N"/>
</dbReference>
<evidence type="ECO:0000256" key="4">
    <source>
        <dbReference type="ARBA" id="ARBA00044517"/>
    </source>
</evidence>
<dbReference type="Proteomes" id="UP000027946">
    <property type="component" value="Unassembled WGS sequence"/>
</dbReference>